<dbReference type="PANTHER" id="PTHR34388:SF1">
    <property type="entry name" value="DNA POLYMERASE III SUBUNIT DELTA"/>
    <property type="match status" value="1"/>
</dbReference>
<dbReference type="EC" id="2.7.7.7" evidence="1"/>
<dbReference type="Gene3D" id="1.10.8.60">
    <property type="match status" value="1"/>
</dbReference>
<evidence type="ECO:0000256" key="6">
    <source>
        <dbReference type="ARBA" id="ARBA00034754"/>
    </source>
</evidence>
<dbReference type="Gene3D" id="1.20.272.10">
    <property type="match status" value="1"/>
</dbReference>
<keyword evidence="4" id="KW-0235">DNA replication</keyword>
<dbReference type="GO" id="GO:0003887">
    <property type="term" value="F:DNA-directed DNA polymerase activity"/>
    <property type="evidence" value="ECO:0007669"/>
    <property type="project" value="UniProtKB-KW"/>
</dbReference>
<dbReference type="Gene3D" id="3.40.50.300">
    <property type="entry name" value="P-loop containing nucleotide triphosphate hydrolases"/>
    <property type="match status" value="1"/>
</dbReference>
<dbReference type="InterPro" id="IPR005790">
    <property type="entry name" value="DNA_polIII_delta"/>
</dbReference>
<reference evidence="9 11" key="1">
    <citation type="submission" date="2018-08" db="EMBL/GenBank/DDBJ databases">
        <title>The first complete genome of Treponema rectale (CHPAT), a commensal spirochete of the bovine rectum.</title>
        <authorList>
            <person name="Staton G.J."/>
            <person name="Clegg S.R."/>
            <person name="Carter S.D."/>
            <person name="Radford A.D."/>
            <person name="Darby A."/>
            <person name="Hall N."/>
            <person name="Birtles R.J."/>
            <person name="Evans N.J."/>
        </authorList>
    </citation>
    <scope>NUCLEOTIDE SEQUENCE [LARGE SCALE GENOMIC DNA]</scope>
    <source>
        <strain evidence="9 11">CHPA</strain>
    </source>
</reference>
<dbReference type="AlphaFoldDB" id="A0A840SBS5"/>
<keyword evidence="3 8" id="KW-0548">Nucleotidyltransferase</keyword>
<evidence type="ECO:0000256" key="1">
    <source>
        <dbReference type="ARBA" id="ARBA00012417"/>
    </source>
</evidence>
<dbReference type="RefSeq" id="WP_184652634.1">
    <property type="nucleotide sequence ID" value="NZ_JACHFR010000002.1"/>
</dbReference>
<keyword evidence="5" id="KW-0239">DNA-directed DNA polymerase</keyword>
<dbReference type="InterPro" id="IPR008921">
    <property type="entry name" value="DNA_pol3_clamp-load_cplx_C"/>
</dbReference>
<accession>A0A840SBS5</accession>
<dbReference type="EMBL" id="JACHFR010000002">
    <property type="protein sequence ID" value="MBB5219217.1"/>
    <property type="molecule type" value="Genomic_DNA"/>
</dbReference>
<sequence length="339" mass="38025">MIETGIYLFTGPEAGEKNDAINSIRDESKKKNGSLDEYRYFAADVRVADVIAQLQNESLFSSALFIVLRNAEIIKTKAEIELISGWAKQAGNSSNILILVSDEMSVDKKLESAVPAGHRKIFWEMFENRKEQWLVSYFKKNGFGISADAVSQILEMVENNTESLKSECSRFFYCFEPGHQITAADVDKILAHNREESAFTLFESMCDRAKRKNERFETAVAILNKIRLSRESNAVSVIAGLTYCFRQLRNWNALFSGGVKPTDAQLKAGGFSSKKNQELYRQASGVWSNGSVASIISLLAATDMSIRQEGSAFEDTRLVMLLHSIINKDGIYCSEYSYD</sequence>
<dbReference type="Proteomes" id="UP000578697">
    <property type="component" value="Unassembled WGS sequence"/>
</dbReference>
<reference evidence="8 10" key="2">
    <citation type="submission" date="2020-08" db="EMBL/GenBank/DDBJ databases">
        <title>Genomic Encyclopedia of Type Strains, Phase IV (KMG-IV): sequencing the most valuable type-strain genomes for metagenomic binning, comparative biology and taxonomic classification.</title>
        <authorList>
            <person name="Goeker M."/>
        </authorList>
    </citation>
    <scope>NUCLEOTIDE SEQUENCE [LARGE SCALE GENOMIC DNA]</scope>
    <source>
        <strain evidence="8 10">DSM 103679</strain>
    </source>
</reference>
<evidence type="ECO:0000256" key="7">
    <source>
        <dbReference type="ARBA" id="ARBA00049244"/>
    </source>
</evidence>
<keyword evidence="10" id="KW-1185">Reference proteome</keyword>
<organism evidence="8 10">
    <name type="scientific">Treponema rectale</name>
    <dbReference type="NCBI Taxonomy" id="744512"/>
    <lineage>
        <taxon>Bacteria</taxon>
        <taxon>Pseudomonadati</taxon>
        <taxon>Spirochaetota</taxon>
        <taxon>Spirochaetia</taxon>
        <taxon>Spirochaetales</taxon>
        <taxon>Treponemataceae</taxon>
        <taxon>Treponema</taxon>
    </lineage>
</organism>
<evidence type="ECO:0000313" key="11">
    <source>
        <dbReference type="Proteomes" id="UP000593591"/>
    </source>
</evidence>
<dbReference type="EMBL" id="CP031517">
    <property type="protein sequence ID" value="QOS40890.1"/>
    <property type="molecule type" value="Genomic_DNA"/>
</dbReference>
<evidence type="ECO:0000313" key="10">
    <source>
        <dbReference type="Proteomes" id="UP000578697"/>
    </source>
</evidence>
<proteinExistence type="inferred from homology"/>
<evidence type="ECO:0000256" key="2">
    <source>
        <dbReference type="ARBA" id="ARBA00022679"/>
    </source>
</evidence>
<dbReference type="SUPFAM" id="SSF52540">
    <property type="entry name" value="P-loop containing nucleoside triphosphate hydrolases"/>
    <property type="match status" value="1"/>
</dbReference>
<gene>
    <name evidence="9" type="primary">holA</name>
    <name evidence="9" type="ORF">DYE49_10690</name>
    <name evidence="8" type="ORF">HNP77_001586</name>
</gene>
<evidence type="ECO:0000256" key="4">
    <source>
        <dbReference type="ARBA" id="ARBA00022705"/>
    </source>
</evidence>
<evidence type="ECO:0000313" key="8">
    <source>
        <dbReference type="EMBL" id="MBB5219217.1"/>
    </source>
</evidence>
<comment type="catalytic activity">
    <reaction evidence="7">
        <text>DNA(n) + a 2'-deoxyribonucleoside 5'-triphosphate = DNA(n+1) + diphosphate</text>
        <dbReference type="Rhea" id="RHEA:22508"/>
        <dbReference type="Rhea" id="RHEA-COMP:17339"/>
        <dbReference type="Rhea" id="RHEA-COMP:17340"/>
        <dbReference type="ChEBI" id="CHEBI:33019"/>
        <dbReference type="ChEBI" id="CHEBI:61560"/>
        <dbReference type="ChEBI" id="CHEBI:173112"/>
        <dbReference type="EC" id="2.7.7.7"/>
    </reaction>
</comment>
<dbReference type="Proteomes" id="UP000593591">
    <property type="component" value="Chromosome"/>
</dbReference>
<dbReference type="InterPro" id="IPR027417">
    <property type="entry name" value="P-loop_NTPase"/>
</dbReference>
<dbReference type="PANTHER" id="PTHR34388">
    <property type="entry name" value="DNA POLYMERASE III SUBUNIT DELTA"/>
    <property type="match status" value="1"/>
</dbReference>
<dbReference type="GO" id="GO:0006261">
    <property type="term" value="P:DNA-templated DNA replication"/>
    <property type="evidence" value="ECO:0007669"/>
    <property type="project" value="TreeGrafter"/>
</dbReference>
<dbReference type="NCBIfam" id="TIGR01128">
    <property type="entry name" value="holA"/>
    <property type="match status" value="1"/>
</dbReference>
<dbReference type="KEGG" id="trc:DYE49_10690"/>
<evidence type="ECO:0000256" key="3">
    <source>
        <dbReference type="ARBA" id="ARBA00022695"/>
    </source>
</evidence>
<dbReference type="GO" id="GO:0003677">
    <property type="term" value="F:DNA binding"/>
    <property type="evidence" value="ECO:0007669"/>
    <property type="project" value="InterPro"/>
</dbReference>
<keyword evidence="2 8" id="KW-0808">Transferase</keyword>
<dbReference type="GO" id="GO:0009360">
    <property type="term" value="C:DNA polymerase III complex"/>
    <property type="evidence" value="ECO:0007669"/>
    <property type="project" value="TreeGrafter"/>
</dbReference>
<protein>
    <recommendedName>
        <fullName evidence="1">DNA-directed DNA polymerase</fullName>
        <ecNumber evidence="1">2.7.7.7</ecNumber>
    </recommendedName>
</protein>
<name>A0A840SBS5_9SPIR</name>
<evidence type="ECO:0000313" key="9">
    <source>
        <dbReference type="EMBL" id="QOS40890.1"/>
    </source>
</evidence>
<dbReference type="SUPFAM" id="SSF48019">
    <property type="entry name" value="post-AAA+ oligomerization domain-like"/>
    <property type="match status" value="1"/>
</dbReference>
<evidence type="ECO:0000256" key="5">
    <source>
        <dbReference type="ARBA" id="ARBA00022932"/>
    </source>
</evidence>
<comment type="similarity">
    <text evidence="6">Belongs to the DNA polymerase HolA subunit family.</text>
</comment>